<protein>
    <submittedName>
        <fullName evidence="2">Uncharacterized protein</fullName>
    </submittedName>
</protein>
<comment type="caution">
    <text evidence="2">The sequence shown here is derived from an EMBL/GenBank/DDBJ whole genome shotgun (WGS) entry which is preliminary data.</text>
</comment>
<accession>A0AAV5L075</accession>
<dbReference type="EMBL" id="BPVZ01000088">
    <property type="protein sequence ID" value="GKV30653.1"/>
    <property type="molecule type" value="Genomic_DNA"/>
</dbReference>
<gene>
    <name evidence="2" type="ORF">SLEP1_g39442</name>
</gene>
<evidence type="ECO:0000256" key="1">
    <source>
        <dbReference type="SAM" id="MobiDB-lite"/>
    </source>
</evidence>
<evidence type="ECO:0000313" key="2">
    <source>
        <dbReference type="EMBL" id="GKV30653.1"/>
    </source>
</evidence>
<feature type="region of interest" description="Disordered" evidence="1">
    <location>
        <begin position="1"/>
        <end position="24"/>
    </location>
</feature>
<dbReference type="AlphaFoldDB" id="A0AAV5L075"/>
<organism evidence="2 3">
    <name type="scientific">Rubroshorea leprosula</name>
    <dbReference type="NCBI Taxonomy" id="152421"/>
    <lineage>
        <taxon>Eukaryota</taxon>
        <taxon>Viridiplantae</taxon>
        <taxon>Streptophyta</taxon>
        <taxon>Embryophyta</taxon>
        <taxon>Tracheophyta</taxon>
        <taxon>Spermatophyta</taxon>
        <taxon>Magnoliopsida</taxon>
        <taxon>eudicotyledons</taxon>
        <taxon>Gunneridae</taxon>
        <taxon>Pentapetalae</taxon>
        <taxon>rosids</taxon>
        <taxon>malvids</taxon>
        <taxon>Malvales</taxon>
        <taxon>Dipterocarpaceae</taxon>
        <taxon>Rubroshorea</taxon>
    </lineage>
</organism>
<name>A0AAV5L075_9ROSI</name>
<keyword evidence="3" id="KW-1185">Reference proteome</keyword>
<proteinExistence type="predicted"/>
<reference evidence="2 3" key="1">
    <citation type="journal article" date="2021" name="Commun. Biol.">
        <title>The genome of Shorea leprosula (Dipterocarpaceae) highlights the ecological relevance of drought in aseasonal tropical rainforests.</title>
        <authorList>
            <person name="Ng K.K.S."/>
            <person name="Kobayashi M.J."/>
            <person name="Fawcett J.A."/>
            <person name="Hatakeyama M."/>
            <person name="Paape T."/>
            <person name="Ng C.H."/>
            <person name="Ang C.C."/>
            <person name="Tnah L.H."/>
            <person name="Lee C.T."/>
            <person name="Nishiyama T."/>
            <person name="Sese J."/>
            <person name="O'Brien M.J."/>
            <person name="Copetti D."/>
            <person name="Mohd Noor M.I."/>
            <person name="Ong R.C."/>
            <person name="Putra M."/>
            <person name="Sireger I.Z."/>
            <person name="Indrioko S."/>
            <person name="Kosugi Y."/>
            <person name="Izuno A."/>
            <person name="Isagi Y."/>
            <person name="Lee S.L."/>
            <person name="Shimizu K.K."/>
        </authorList>
    </citation>
    <scope>NUCLEOTIDE SEQUENCE [LARGE SCALE GENOMIC DNA]</scope>
    <source>
        <strain evidence="2">214</strain>
    </source>
</reference>
<evidence type="ECO:0000313" key="3">
    <source>
        <dbReference type="Proteomes" id="UP001054252"/>
    </source>
</evidence>
<sequence>MRITAKEVLPLGSKTSSEDDDKSYAPTRHATLRLSLSMEFGTAKSPFNLFVTAFSFDKFWELD</sequence>
<dbReference type="Proteomes" id="UP001054252">
    <property type="component" value="Unassembled WGS sequence"/>
</dbReference>